<dbReference type="SUPFAM" id="SSF53448">
    <property type="entry name" value="Nucleotide-diphospho-sugar transferases"/>
    <property type="match status" value="1"/>
</dbReference>
<evidence type="ECO:0000313" key="3">
    <source>
        <dbReference type="Proteomes" id="UP000289660"/>
    </source>
</evidence>
<organism evidence="2 3">
    <name type="scientific">Microcystis aeruginosa NIES-4285</name>
    <dbReference type="NCBI Taxonomy" id="2497681"/>
    <lineage>
        <taxon>Bacteria</taxon>
        <taxon>Bacillati</taxon>
        <taxon>Cyanobacteriota</taxon>
        <taxon>Cyanophyceae</taxon>
        <taxon>Oscillatoriophycideae</taxon>
        <taxon>Chroococcales</taxon>
        <taxon>Microcystaceae</taxon>
        <taxon>Microcystis</taxon>
    </lineage>
</organism>
<name>A0A402DEU4_MICAE</name>
<dbReference type="AlphaFoldDB" id="A0A402DEU4"/>
<dbReference type="PANTHER" id="PTHR22916:SF3">
    <property type="entry name" value="UDP-GLCNAC:BETAGAL BETA-1,3-N-ACETYLGLUCOSAMINYLTRANSFERASE-LIKE PROTEIN 1"/>
    <property type="match status" value="1"/>
</dbReference>
<reference evidence="3" key="1">
    <citation type="submission" date="2018-12" db="EMBL/GenBank/DDBJ databases">
        <title>Genome sequence of Microcystis aeruginosa NIES-4285.</title>
        <authorList>
            <person name="Tanabe Y."/>
        </authorList>
    </citation>
    <scope>NUCLEOTIDE SEQUENCE [LARGE SCALE GENOMIC DNA]</scope>
    <source>
        <strain evidence="3">NIES-4285</strain>
    </source>
</reference>
<dbReference type="GO" id="GO:0016758">
    <property type="term" value="F:hexosyltransferase activity"/>
    <property type="evidence" value="ECO:0007669"/>
    <property type="project" value="UniProtKB-ARBA"/>
</dbReference>
<dbReference type="PANTHER" id="PTHR22916">
    <property type="entry name" value="GLYCOSYLTRANSFERASE"/>
    <property type="match status" value="1"/>
</dbReference>
<dbReference type="EMBL" id="BIFY01000046">
    <property type="protein sequence ID" value="GCE60752.1"/>
    <property type="molecule type" value="Genomic_DNA"/>
</dbReference>
<evidence type="ECO:0000259" key="1">
    <source>
        <dbReference type="Pfam" id="PF00535"/>
    </source>
</evidence>
<sequence>MNAHPWLSVLIPTYNGDQYLKDTLNSILEQNERNVEYIIIDDGSTDRTLSIIKNYEDKIPIKLFERKRIGNWVANTNFALQNASGDYVCLLHQDDLWLNNRLKIIKEILNNYPDTDLLLHPSIFINDRGKKLGLWTCPLPAFPKYVDRDILIESLLIQNFISIPAPIFKREIALQVGGMNEKLWYTADWDLWLKIAFHKRDEKIIYYPYPLSAFRIHSSSQTVVRSSKTGEFYNQLNVVAHDCLDRWDVSAYRKKRIRSLAEFSIQVNTILARMAHGKGSRLELIKLLLSSFSLGFLGVYKYLRYSRIHERIIARLKANII</sequence>
<dbReference type="Gene3D" id="3.90.550.10">
    <property type="entry name" value="Spore Coat Polysaccharide Biosynthesis Protein SpsA, Chain A"/>
    <property type="match status" value="1"/>
</dbReference>
<comment type="caution">
    <text evidence="2">The sequence shown here is derived from an EMBL/GenBank/DDBJ whole genome shotgun (WGS) entry which is preliminary data.</text>
</comment>
<accession>A0A402DEU4</accession>
<evidence type="ECO:0000313" key="2">
    <source>
        <dbReference type="EMBL" id="GCE60752.1"/>
    </source>
</evidence>
<feature type="domain" description="Glycosyltransferase 2-like" evidence="1">
    <location>
        <begin position="8"/>
        <end position="115"/>
    </location>
</feature>
<dbReference type="InterPro" id="IPR001173">
    <property type="entry name" value="Glyco_trans_2-like"/>
</dbReference>
<dbReference type="Pfam" id="PF00535">
    <property type="entry name" value="Glycos_transf_2"/>
    <property type="match status" value="1"/>
</dbReference>
<protein>
    <submittedName>
        <fullName evidence="2">Putative glycosyltransferase EpsE</fullName>
    </submittedName>
</protein>
<dbReference type="RefSeq" id="WP_069475002.1">
    <property type="nucleotide sequence ID" value="NZ_BIFY01000046.1"/>
</dbReference>
<dbReference type="InterPro" id="IPR029044">
    <property type="entry name" value="Nucleotide-diphossugar_trans"/>
</dbReference>
<gene>
    <name evidence="2" type="primary">epsE_2</name>
    <name evidence="2" type="ORF">MiAbB_02676</name>
</gene>
<proteinExistence type="predicted"/>
<dbReference type="Proteomes" id="UP000289660">
    <property type="component" value="Unassembled WGS sequence"/>
</dbReference>
<keyword evidence="2" id="KW-0808">Transferase</keyword>